<dbReference type="SUPFAM" id="SSF56281">
    <property type="entry name" value="Metallo-hydrolase/oxidoreductase"/>
    <property type="match status" value="1"/>
</dbReference>
<dbReference type="Gene3D" id="3.60.15.10">
    <property type="entry name" value="Ribonuclease Z/Hydroxyacylglutathione hydrolase-like"/>
    <property type="match status" value="1"/>
</dbReference>
<sequence>LNTVTPEDVNVDLNDIDSSRQMEPRTVFWKTEFKLPGTQWTLSGYSRSAYRSGFFVHGLNIMLDGGPQSFKKPDHIFITHTHGDHIAELPFTMIQDVSTEDSKITVYCPEEAKVELPKYIMQLHNTNSLVDTSATSQNYYNLVPIPQTASTRRIVINKQMMEVETVGADHGVPTVVYGFASIKEKLDPQYAGRPGSEIAKLRKAGEKVTVEAVEKKFCYVLDTSIKTLVDNPQLLTYPIVIIECSLLMDDEVELANQKKHIHWTQLKPFVEANPKTLFILTHFSLRYKDQEIKDFFDKVKADTGITNIHPWLTDPVS</sequence>
<dbReference type="PANTHER" id="PTHR46504:SF2">
    <property type="entry name" value="TRNASE Z TRZ1"/>
    <property type="match status" value="1"/>
</dbReference>
<evidence type="ECO:0000313" key="1">
    <source>
        <dbReference type="EMBL" id="VBB18290.1"/>
    </source>
</evidence>
<dbReference type="EMBL" id="UPSH01000001">
    <property type="protein sequence ID" value="VBB18290.1"/>
    <property type="molecule type" value="Genomic_DNA"/>
</dbReference>
<comment type="caution">
    <text evidence="1">The sequence shown here is derived from an EMBL/GenBank/DDBJ whole genome shotgun (WGS) entry which is preliminary data.</text>
</comment>
<reference evidence="1 2" key="1">
    <citation type="submission" date="2018-10" db="EMBL/GenBank/DDBJ databases">
        <authorList>
            <consortium name="IHU Genomes"/>
        </authorList>
    </citation>
    <scope>NUCLEOTIDE SEQUENCE [LARGE SCALE GENOMIC DNA]</scope>
    <source>
        <strain evidence="1 2">A1</strain>
    </source>
</reference>
<name>A0A5K0U8Z7_9VIRU</name>
<keyword evidence="2" id="KW-1185">Reference proteome</keyword>
<feature type="non-terminal residue" evidence="1">
    <location>
        <position position="1"/>
    </location>
</feature>
<dbReference type="Proteomes" id="UP000594342">
    <property type="component" value="Unassembled WGS sequence"/>
</dbReference>
<dbReference type="PANTHER" id="PTHR46504">
    <property type="entry name" value="TRNASE Z TRZ1"/>
    <property type="match status" value="1"/>
</dbReference>
<dbReference type="InterPro" id="IPR036866">
    <property type="entry name" value="RibonucZ/Hydroxyglut_hydro"/>
</dbReference>
<organism evidence="1 2">
    <name type="scientific">Yasminevirus sp. GU-2018</name>
    <dbReference type="NCBI Taxonomy" id="2420051"/>
    <lineage>
        <taxon>Viruses</taxon>
        <taxon>Varidnaviria</taxon>
        <taxon>Bamfordvirae</taxon>
        <taxon>Nucleocytoviricota</taxon>
        <taxon>Megaviricetes</taxon>
        <taxon>Imitervirales</taxon>
        <taxon>Mimiviridae</taxon>
        <taxon>Klosneuvirinae</taxon>
        <taxon>Yasminevirus</taxon>
        <taxon>Yasminevirus saudimassiliense</taxon>
    </lineage>
</organism>
<evidence type="ECO:0000313" key="2">
    <source>
        <dbReference type="Proteomes" id="UP000594342"/>
    </source>
</evidence>
<gene>
    <name evidence="1" type="ORF">YASMINEVIRUS_753</name>
</gene>
<protein>
    <submittedName>
        <fullName evidence="1">Uncharacterized protein</fullName>
    </submittedName>
</protein>
<proteinExistence type="predicted"/>
<accession>A0A5K0U8Z7</accession>